<evidence type="ECO:0000256" key="1">
    <source>
        <dbReference type="ARBA" id="ARBA00004377"/>
    </source>
</evidence>
<evidence type="ECO:0000259" key="10">
    <source>
        <dbReference type="Pfam" id="PF25994"/>
    </source>
</evidence>
<dbReference type="InterPro" id="IPR010129">
    <property type="entry name" value="T1SS_HlyD"/>
</dbReference>
<dbReference type="EMBL" id="JALHLE010000027">
    <property type="protein sequence ID" value="MCJ2180076.1"/>
    <property type="molecule type" value="Genomic_DNA"/>
</dbReference>
<keyword evidence="13" id="KW-1185">Reference proteome</keyword>
<comment type="caution">
    <text evidence="12">The sequence shown here is derived from an EMBL/GenBank/DDBJ whole genome shotgun (WGS) entry which is preliminary data.</text>
</comment>
<dbReference type="RefSeq" id="WP_243995452.1">
    <property type="nucleotide sequence ID" value="NZ_JALHLE010000027.1"/>
</dbReference>
<evidence type="ECO:0000256" key="2">
    <source>
        <dbReference type="ARBA" id="ARBA00009477"/>
    </source>
</evidence>
<sequence length="447" mass="48650">MSTMLMEVTTARQALQAADQMRESMAGSVRTATLSVSVFVVGIVGAAALLPMGSAVTGSGQVQAESLVKQIAHPMGGVISEILVKEGDHVKKGDVLIRFDSTVSGANAEYAGMTVTQLLATRARLEAIQLARPSIVFPDELVNSKDPAATQAMEDQQRLFELDRQKNASMRGQLTQRIAQYQQDIVASRSQMTATNQQYTLIVPERDGLRKLWEKRLVSINRLNQLERTAVELKGQSASLSAQIGQSQARIGEVREQIINLDQTARSDAGTQLMAVNAQLNDQRVRAASASDTFDRSTVRAPYGGVVDKLAFSTVGTFIPPAQQIVEIVPDNDLMEVAVQISPLDIDQVHEGQAARVRFSAFSAPSTPEITGKVVFVSADRAQDPRTGSSYFRARVRLSQADLKRHGAIELKSGMPTEVFITTGSRTMLSYITKPLRDQFARAFLES</sequence>
<dbReference type="Proteomes" id="UP001162880">
    <property type="component" value="Unassembled WGS sequence"/>
</dbReference>
<keyword evidence="3 9" id="KW-0813">Transport</keyword>
<feature type="domain" description="AprE-like beta-barrel" evidence="11">
    <location>
        <begin position="336"/>
        <end position="424"/>
    </location>
</feature>
<evidence type="ECO:0000259" key="11">
    <source>
        <dbReference type="Pfam" id="PF26002"/>
    </source>
</evidence>
<dbReference type="Gene3D" id="2.40.30.170">
    <property type="match status" value="1"/>
</dbReference>
<reference evidence="12" key="1">
    <citation type="submission" date="2022-03" db="EMBL/GenBank/DDBJ databases">
        <title>Identification of a novel bacterium isolated from mangrove sediments.</title>
        <authorList>
            <person name="Pan X."/>
        </authorList>
    </citation>
    <scope>NUCLEOTIDE SEQUENCE</scope>
    <source>
        <strain evidence="12">B2580</strain>
    </source>
</reference>
<dbReference type="InterPro" id="IPR058781">
    <property type="entry name" value="HH_AprE-like"/>
</dbReference>
<evidence type="ECO:0000256" key="8">
    <source>
        <dbReference type="ARBA" id="ARBA00023136"/>
    </source>
</evidence>
<accession>A0ABT0B5B9</accession>
<dbReference type="PANTHER" id="PTHR30386:SF17">
    <property type="entry name" value="ALKALINE PROTEASE SECRETION PROTEIN APRE"/>
    <property type="match status" value="1"/>
</dbReference>
<comment type="similarity">
    <text evidence="2 9">Belongs to the membrane fusion protein (MFP) (TC 8.A.1) family.</text>
</comment>
<evidence type="ECO:0000256" key="3">
    <source>
        <dbReference type="ARBA" id="ARBA00022448"/>
    </source>
</evidence>
<keyword evidence="6 9" id="KW-0812">Transmembrane</keyword>
<dbReference type="InterPro" id="IPR050739">
    <property type="entry name" value="MFP"/>
</dbReference>
<protein>
    <recommendedName>
        <fullName evidence="9">Membrane fusion protein (MFP) family protein</fullName>
    </recommendedName>
</protein>
<feature type="domain" description="AprE-like long alpha-helical hairpin" evidence="10">
    <location>
        <begin position="108"/>
        <end position="292"/>
    </location>
</feature>
<keyword evidence="5 9" id="KW-0997">Cell inner membrane</keyword>
<feature type="transmembrane region" description="Helical" evidence="9">
    <location>
        <begin position="31"/>
        <end position="53"/>
    </location>
</feature>
<evidence type="ECO:0000256" key="6">
    <source>
        <dbReference type="ARBA" id="ARBA00022692"/>
    </source>
</evidence>
<evidence type="ECO:0000256" key="7">
    <source>
        <dbReference type="ARBA" id="ARBA00022989"/>
    </source>
</evidence>
<dbReference type="Pfam" id="PF26002">
    <property type="entry name" value="Beta-barrel_AprE"/>
    <property type="match status" value="1"/>
</dbReference>
<dbReference type="InterPro" id="IPR058982">
    <property type="entry name" value="Beta-barrel_AprE"/>
</dbReference>
<organism evidence="12 13">
    <name type="scientific">Novosphingobium album</name>
    <name type="common">ex Hu et al. 2023</name>
    <dbReference type="NCBI Taxonomy" id="2930093"/>
    <lineage>
        <taxon>Bacteria</taxon>
        <taxon>Pseudomonadati</taxon>
        <taxon>Pseudomonadota</taxon>
        <taxon>Alphaproteobacteria</taxon>
        <taxon>Sphingomonadales</taxon>
        <taxon>Sphingomonadaceae</taxon>
        <taxon>Novosphingobium</taxon>
    </lineage>
</organism>
<evidence type="ECO:0000256" key="5">
    <source>
        <dbReference type="ARBA" id="ARBA00022519"/>
    </source>
</evidence>
<dbReference type="InterPro" id="IPR011053">
    <property type="entry name" value="Single_hybrid_motif"/>
</dbReference>
<dbReference type="Pfam" id="PF25994">
    <property type="entry name" value="HH_AprE"/>
    <property type="match status" value="1"/>
</dbReference>
<keyword evidence="7 9" id="KW-1133">Transmembrane helix</keyword>
<keyword evidence="4 9" id="KW-1003">Cell membrane</keyword>
<keyword evidence="8 9" id="KW-0472">Membrane</keyword>
<dbReference type="SUPFAM" id="SSF51230">
    <property type="entry name" value="Single hybrid motif"/>
    <property type="match status" value="1"/>
</dbReference>
<evidence type="ECO:0000256" key="9">
    <source>
        <dbReference type="RuleBase" id="RU365093"/>
    </source>
</evidence>
<proteinExistence type="inferred from homology"/>
<dbReference type="PANTHER" id="PTHR30386">
    <property type="entry name" value="MEMBRANE FUSION SUBUNIT OF EMRAB-TOLC MULTIDRUG EFFLUX PUMP"/>
    <property type="match status" value="1"/>
</dbReference>
<evidence type="ECO:0000313" key="12">
    <source>
        <dbReference type="EMBL" id="MCJ2180076.1"/>
    </source>
</evidence>
<dbReference type="Gene3D" id="2.40.50.100">
    <property type="match status" value="1"/>
</dbReference>
<evidence type="ECO:0000256" key="4">
    <source>
        <dbReference type="ARBA" id="ARBA00022475"/>
    </source>
</evidence>
<comment type="subcellular location">
    <subcellularLocation>
        <location evidence="1 9">Cell inner membrane</location>
        <topology evidence="1 9">Single-pass membrane protein</topology>
    </subcellularLocation>
</comment>
<dbReference type="PRINTS" id="PR01490">
    <property type="entry name" value="RTXTOXIND"/>
</dbReference>
<gene>
    <name evidence="12" type="ORF">MTR64_16015</name>
</gene>
<name>A0ABT0B5B9_9SPHN</name>
<dbReference type="NCBIfam" id="TIGR01843">
    <property type="entry name" value="type_I_hlyD"/>
    <property type="match status" value="1"/>
</dbReference>
<evidence type="ECO:0000313" key="13">
    <source>
        <dbReference type="Proteomes" id="UP001162880"/>
    </source>
</evidence>